<sequence length="106" mass="10968">MTPSQALARAVAIAGGQSATARICNKSQSAVWKWLQSERSLPAEHVLAMEAATGVHRHLLRPDIYPISLGTGADAPGADSAPVMPTEPASVVCDQPGKAQRAKVAA</sequence>
<protein>
    <recommendedName>
        <fullName evidence="4">YdaS antitoxin of YdaST toxin-antitoxin system</fullName>
    </recommendedName>
</protein>
<evidence type="ECO:0000313" key="2">
    <source>
        <dbReference type="EMBL" id="GMM59976.1"/>
    </source>
</evidence>
<dbReference type="InterPro" id="IPR010982">
    <property type="entry name" value="Lambda_DNA-bd_dom_sf"/>
</dbReference>
<evidence type="ECO:0008006" key="4">
    <source>
        <dbReference type="Google" id="ProtNLM"/>
    </source>
</evidence>
<accession>A0ABQ6P452</accession>
<dbReference type="SUPFAM" id="SSF47413">
    <property type="entry name" value="lambda repressor-like DNA-binding domains"/>
    <property type="match status" value="1"/>
</dbReference>
<keyword evidence="3" id="KW-1185">Reference proteome</keyword>
<dbReference type="EMBL" id="BTFW01000001">
    <property type="protein sequence ID" value="GMM59976.1"/>
    <property type="molecule type" value="Genomic_DNA"/>
</dbReference>
<organism evidence="2 3">
    <name type="scientific">Novosphingobium pituita</name>
    <dbReference type="NCBI Taxonomy" id="3056842"/>
    <lineage>
        <taxon>Bacteria</taxon>
        <taxon>Pseudomonadati</taxon>
        <taxon>Pseudomonadota</taxon>
        <taxon>Alphaproteobacteria</taxon>
        <taxon>Sphingomonadales</taxon>
        <taxon>Sphingomonadaceae</taxon>
        <taxon>Novosphingobium</taxon>
    </lineage>
</organism>
<feature type="region of interest" description="Disordered" evidence="1">
    <location>
        <begin position="76"/>
        <end position="106"/>
    </location>
</feature>
<comment type="caution">
    <text evidence="2">The sequence shown here is derived from an EMBL/GenBank/DDBJ whole genome shotgun (WGS) entry which is preliminary data.</text>
</comment>
<name>A0ABQ6P452_9SPHN</name>
<evidence type="ECO:0000313" key="3">
    <source>
        <dbReference type="Proteomes" id="UP001187221"/>
    </source>
</evidence>
<evidence type="ECO:0000256" key="1">
    <source>
        <dbReference type="SAM" id="MobiDB-lite"/>
    </source>
</evidence>
<proteinExistence type="predicted"/>
<dbReference type="InterPro" id="IPR031856">
    <property type="entry name" value="YdaS_toxin-like"/>
</dbReference>
<dbReference type="Proteomes" id="UP001187221">
    <property type="component" value="Unassembled WGS sequence"/>
</dbReference>
<reference evidence="2 3" key="1">
    <citation type="submission" date="2023-06" db="EMBL/GenBank/DDBJ databases">
        <title>Draft genome sequence of Novosphingobium sp. strain IK01.</title>
        <authorList>
            <person name="Hatamoto M."/>
            <person name="Ikarashi T."/>
            <person name="Yamaguchi T."/>
        </authorList>
    </citation>
    <scope>NUCLEOTIDE SEQUENCE [LARGE SCALE GENOMIC DNA]</scope>
    <source>
        <strain evidence="2 3">IK01</strain>
    </source>
</reference>
<dbReference type="Gene3D" id="1.10.260.40">
    <property type="entry name" value="lambda repressor-like DNA-binding domains"/>
    <property type="match status" value="1"/>
</dbReference>
<dbReference type="Pfam" id="PF15943">
    <property type="entry name" value="YdaS_toxin"/>
    <property type="match status" value="1"/>
</dbReference>
<gene>
    <name evidence="2" type="ORF">NUTIK01_07530</name>
</gene>